<comment type="caution">
    <text evidence="4">The sequence shown here is derived from an EMBL/GenBank/DDBJ whole genome shotgun (WGS) entry which is preliminary data.</text>
</comment>
<dbReference type="GO" id="GO:0006508">
    <property type="term" value="P:proteolysis"/>
    <property type="evidence" value="ECO:0007669"/>
    <property type="project" value="InterPro"/>
</dbReference>
<dbReference type="PANTHER" id="PTHR12411">
    <property type="entry name" value="CYSTEINE PROTEASE FAMILY C1-RELATED"/>
    <property type="match status" value="1"/>
</dbReference>
<feature type="domain" description="Peptidase C1A papain C-terminal" evidence="3">
    <location>
        <begin position="23"/>
        <end position="244"/>
    </location>
</feature>
<dbReference type="AlphaFoldDB" id="A0A8J8NDB0"/>
<dbReference type="SUPFAM" id="SSF54001">
    <property type="entry name" value="Cysteine proteinases"/>
    <property type="match status" value="1"/>
</dbReference>
<dbReference type="PRINTS" id="PR00705">
    <property type="entry name" value="PAPAIN"/>
</dbReference>
<dbReference type="Proteomes" id="UP000785679">
    <property type="component" value="Unassembled WGS sequence"/>
</dbReference>
<proteinExistence type="inferred from homology"/>
<evidence type="ECO:0000313" key="5">
    <source>
        <dbReference type="Proteomes" id="UP000785679"/>
    </source>
</evidence>
<accession>A0A8J8NDB0</accession>
<dbReference type="InterPro" id="IPR013128">
    <property type="entry name" value="Peptidase_C1A"/>
</dbReference>
<keyword evidence="5" id="KW-1185">Reference proteome</keyword>
<dbReference type="InterPro" id="IPR025660">
    <property type="entry name" value="Pept_his_AS"/>
</dbReference>
<dbReference type="PROSITE" id="PS00139">
    <property type="entry name" value="THIOL_PROTEASE_CYS"/>
    <property type="match status" value="1"/>
</dbReference>
<comment type="similarity">
    <text evidence="1">Belongs to the peptidase C1 family.</text>
</comment>
<evidence type="ECO:0000259" key="3">
    <source>
        <dbReference type="SMART" id="SM00645"/>
    </source>
</evidence>
<dbReference type="InterPro" id="IPR000668">
    <property type="entry name" value="Peptidase_C1A_C"/>
</dbReference>
<dbReference type="EMBL" id="RRYP01021737">
    <property type="protein sequence ID" value="TNV72584.1"/>
    <property type="molecule type" value="Genomic_DNA"/>
</dbReference>
<name>A0A8J8NDB0_HALGN</name>
<evidence type="ECO:0000256" key="2">
    <source>
        <dbReference type="ARBA" id="ARBA00023145"/>
    </source>
</evidence>
<protein>
    <recommendedName>
        <fullName evidence="3">Peptidase C1A papain C-terminal domain-containing protein</fullName>
    </recommendedName>
</protein>
<dbReference type="CDD" id="cd02620">
    <property type="entry name" value="Peptidase_C1A_CathepsinB"/>
    <property type="match status" value="1"/>
</dbReference>
<evidence type="ECO:0000256" key="1">
    <source>
        <dbReference type="ARBA" id="ARBA00008455"/>
    </source>
</evidence>
<dbReference type="Pfam" id="PF00112">
    <property type="entry name" value="Peptidase_C1"/>
    <property type="match status" value="1"/>
</dbReference>
<keyword evidence="2" id="KW-0865">Zymogen</keyword>
<reference evidence="4" key="1">
    <citation type="submission" date="2019-06" db="EMBL/GenBank/DDBJ databases">
        <authorList>
            <person name="Zheng W."/>
        </authorList>
    </citation>
    <scope>NUCLEOTIDE SEQUENCE</scope>
    <source>
        <strain evidence="4">QDHG01</strain>
    </source>
</reference>
<dbReference type="PROSITE" id="PS00639">
    <property type="entry name" value="THIOL_PROTEASE_HIS"/>
    <property type="match status" value="1"/>
</dbReference>
<organism evidence="4 5">
    <name type="scientific">Halteria grandinella</name>
    <dbReference type="NCBI Taxonomy" id="5974"/>
    <lineage>
        <taxon>Eukaryota</taxon>
        <taxon>Sar</taxon>
        <taxon>Alveolata</taxon>
        <taxon>Ciliophora</taxon>
        <taxon>Intramacronucleata</taxon>
        <taxon>Spirotrichea</taxon>
        <taxon>Stichotrichia</taxon>
        <taxon>Sporadotrichida</taxon>
        <taxon>Halteriidae</taxon>
        <taxon>Halteria</taxon>
    </lineage>
</organism>
<dbReference type="GO" id="GO:0008234">
    <property type="term" value="F:cysteine-type peptidase activity"/>
    <property type="evidence" value="ECO:0007669"/>
    <property type="project" value="InterPro"/>
</dbReference>
<dbReference type="InterPro" id="IPR038765">
    <property type="entry name" value="Papain-like_cys_pep_sf"/>
</dbReference>
<evidence type="ECO:0000313" key="4">
    <source>
        <dbReference type="EMBL" id="TNV72584.1"/>
    </source>
</evidence>
<dbReference type="Gene3D" id="3.90.70.10">
    <property type="entry name" value="Cysteine proteinases"/>
    <property type="match status" value="1"/>
</dbReference>
<sequence length="254" mass="28294">MGYNSKQLKQSSDKAIPKGAEDLPKYFDARQAWPGCIGEIRDQMYCGSCWAFSSTAMLQDRFCIHSKGQVNVTLAPQDLVACDFENFGCGGGFLVSTIDFLQTEGVASEECMPYQDRDSACNFKCINPDKDYLKSKYYCKPGSLKILTTFDEIQRELLTNGPLQVGLSVYEDFTSYKAGVYHHVAGELQGGHAIKMIGWGHDEEGDGSLYWICQNQWGNKWGEGGFIKVRAGDIGLDSLAIGCEPDLIETRYYQ</sequence>
<gene>
    <name evidence="4" type="ORF">FGO68_gene9525</name>
</gene>
<dbReference type="OrthoDB" id="640249at2759"/>
<dbReference type="SMART" id="SM00645">
    <property type="entry name" value="Pept_C1"/>
    <property type="match status" value="1"/>
</dbReference>
<dbReference type="InterPro" id="IPR000169">
    <property type="entry name" value="Pept_cys_AS"/>
</dbReference>